<proteinExistence type="predicted"/>
<evidence type="ECO:0000313" key="1">
    <source>
        <dbReference type="EMBL" id="KAG8005178.1"/>
    </source>
</evidence>
<evidence type="ECO:0000313" key="2">
    <source>
        <dbReference type="Proteomes" id="UP000805704"/>
    </source>
</evidence>
<sequence length="295" mass="32406">MDEDCDLAEDFDCPSLLCEELEDLETKNDHGSVRRRRGREGGEVFNQRVGEETGEETEREGEEEDEEEEEKVVEGDEEEEQIRLGEEETSYPTSQPQPQASLPRMAFLTPSPYLTPNPPDSNPTSYLTFGPGGSSTGMVTYSTGGHTYFQSQNAGQILLQSAGHHGGITAYQSYPWGNMYSQPAIHQRAQCPPTYPTNLAGARDHQPPSSTALPALILRPGGPRSLTSKLPALITHPYTHRHHQQHHHHCAPSCFNPAAFSPQSRDHANQGSIPTAFSGQPCLSRKSSSAPLCQD</sequence>
<dbReference type="Proteomes" id="UP000805704">
    <property type="component" value="Chromosome 23"/>
</dbReference>
<organism evidence="1 2">
    <name type="scientific">Nibea albiflora</name>
    <name type="common">Yellow drum</name>
    <name type="synonym">Corvina albiflora</name>
    <dbReference type="NCBI Taxonomy" id="240163"/>
    <lineage>
        <taxon>Eukaryota</taxon>
        <taxon>Metazoa</taxon>
        <taxon>Chordata</taxon>
        <taxon>Craniata</taxon>
        <taxon>Vertebrata</taxon>
        <taxon>Euteleostomi</taxon>
        <taxon>Actinopterygii</taxon>
        <taxon>Neopterygii</taxon>
        <taxon>Teleostei</taxon>
        <taxon>Neoteleostei</taxon>
        <taxon>Acanthomorphata</taxon>
        <taxon>Eupercaria</taxon>
        <taxon>Sciaenidae</taxon>
        <taxon>Nibea</taxon>
    </lineage>
</organism>
<accession>A0ACB7ETU9</accession>
<dbReference type="EMBL" id="CM024811">
    <property type="protein sequence ID" value="KAG8005178.1"/>
    <property type="molecule type" value="Genomic_DNA"/>
</dbReference>
<comment type="caution">
    <text evidence="1">The sequence shown here is derived from an EMBL/GenBank/DDBJ whole genome shotgun (WGS) entry which is preliminary data.</text>
</comment>
<protein>
    <submittedName>
        <fullName evidence="1">Uncharacterized protein</fullName>
    </submittedName>
</protein>
<name>A0ACB7ETU9_NIBAL</name>
<reference evidence="1" key="1">
    <citation type="submission" date="2020-04" db="EMBL/GenBank/DDBJ databases">
        <title>A chromosome-scale assembly and high-density genetic map of the yellow drum (Nibea albiflora) genome.</title>
        <authorList>
            <person name="Xu D."/>
            <person name="Zhang W."/>
            <person name="Chen R."/>
            <person name="Tan P."/>
            <person name="Wang L."/>
            <person name="Song H."/>
            <person name="Tian L."/>
            <person name="Zhu Q."/>
            <person name="Wang B."/>
        </authorList>
    </citation>
    <scope>NUCLEOTIDE SEQUENCE</scope>
    <source>
        <strain evidence="1">ZJHYS-2018</strain>
    </source>
</reference>
<gene>
    <name evidence="1" type="ORF">GBF38_011123</name>
</gene>
<keyword evidence="2" id="KW-1185">Reference proteome</keyword>